<dbReference type="InterPro" id="IPR006447">
    <property type="entry name" value="Myb_dom_plants"/>
</dbReference>
<evidence type="ECO:0000256" key="3">
    <source>
        <dbReference type="ARBA" id="ARBA00023163"/>
    </source>
</evidence>
<dbReference type="Proteomes" id="UP000823775">
    <property type="component" value="Unassembled WGS sequence"/>
</dbReference>
<accession>A0ABS8S145</accession>
<dbReference type="SUPFAM" id="SSF46689">
    <property type="entry name" value="Homeodomain-like"/>
    <property type="match status" value="1"/>
</dbReference>
<dbReference type="InterPro" id="IPR011006">
    <property type="entry name" value="CheY-like_superfamily"/>
</dbReference>
<dbReference type="Gene3D" id="3.40.50.2300">
    <property type="match status" value="1"/>
</dbReference>
<evidence type="ECO:0000313" key="9">
    <source>
        <dbReference type="EMBL" id="MCD7452764.1"/>
    </source>
</evidence>
<evidence type="ECO:0000313" key="10">
    <source>
        <dbReference type="Proteomes" id="UP000823775"/>
    </source>
</evidence>
<gene>
    <name evidence="9" type="ORF">HAX54_018066</name>
</gene>
<keyword evidence="10" id="KW-1185">Reference proteome</keyword>
<keyword evidence="4" id="KW-0539">Nucleus</keyword>
<dbReference type="InterPro" id="IPR001789">
    <property type="entry name" value="Sig_transdc_resp-reg_receiver"/>
</dbReference>
<dbReference type="SUPFAM" id="SSF52172">
    <property type="entry name" value="CheY-like"/>
    <property type="match status" value="1"/>
</dbReference>
<dbReference type="Gene3D" id="1.10.10.60">
    <property type="entry name" value="Homeodomain-like"/>
    <property type="match status" value="1"/>
</dbReference>
<evidence type="ECO:0000256" key="4">
    <source>
        <dbReference type="ARBA" id="ARBA00023242"/>
    </source>
</evidence>
<dbReference type="PANTHER" id="PTHR31442">
    <property type="entry name" value="HOMEODOMAIN-LIKE SUPERFAMILY PROTEIN-RELATED"/>
    <property type="match status" value="1"/>
</dbReference>
<protein>
    <submittedName>
        <fullName evidence="9">Uncharacterized protein</fullName>
    </submittedName>
</protein>
<name>A0ABS8S145_DATST</name>
<sequence length="254" mass="28934">MAASFYGMIEEVRVMLVDYERESAFKMVDLLKSYDYKVVTVHTASAAMSMLSKGKKKIDVMIISVRSPNLHSFQLLEQSVALDIISLFVCDEHYELLTKKALDEGAFLYLKKPLGAEIVKYLWQFVLTNKTQRKKVRDGSNEENREQGEEKNNVPNNTEEQSNNIEAENNVTLSGKRKRGGKSTKKINKGENQNSVINKVVRQKDCIKWTEDLHAKFVEVVQQLDDGSCFPKKILEGMNVLGLTKMQVASHLRI</sequence>
<feature type="domain" description="HTH myb-type" evidence="8">
    <location>
        <begin position="208"/>
        <end position="254"/>
    </location>
</feature>
<dbReference type="PROSITE" id="PS50110">
    <property type="entry name" value="RESPONSE_REGULATORY"/>
    <property type="match status" value="1"/>
</dbReference>
<feature type="domain" description="Response regulatory" evidence="7">
    <location>
        <begin position="13"/>
        <end position="127"/>
    </location>
</feature>
<keyword evidence="2" id="KW-0805">Transcription regulation</keyword>
<comment type="subcellular location">
    <subcellularLocation>
        <location evidence="1">Nucleus</location>
    </subcellularLocation>
</comment>
<evidence type="ECO:0000256" key="5">
    <source>
        <dbReference type="PROSITE-ProRule" id="PRU00169"/>
    </source>
</evidence>
<feature type="region of interest" description="Disordered" evidence="6">
    <location>
        <begin position="134"/>
        <end position="189"/>
    </location>
</feature>
<dbReference type="NCBIfam" id="TIGR01557">
    <property type="entry name" value="myb_SHAQKYF"/>
    <property type="match status" value="1"/>
</dbReference>
<dbReference type="InterPro" id="IPR009057">
    <property type="entry name" value="Homeodomain-like_sf"/>
</dbReference>
<feature type="compositionally biased region" description="Polar residues" evidence="6">
    <location>
        <begin position="153"/>
        <end position="173"/>
    </location>
</feature>
<feature type="compositionally biased region" description="Basic residues" evidence="6">
    <location>
        <begin position="175"/>
        <end position="187"/>
    </location>
</feature>
<evidence type="ECO:0000259" key="7">
    <source>
        <dbReference type="PROSITE" id="PS50110"/>
    </source>
</evidence>
<comment type="caution">
    <text evidence="5">Lacks conserved residue(s) required for the propagation of feature annotation.</text>
</comment>
<evidence type="ECO:0000256" key="2">
    <source>
        <dbReference type="ARBA" id="ARBA00023015"/>
    </source>
</evidence>
<dbReference type="InterPro" id="IPR017930">
    <property type="entry name" value="Myb_dom"/>
</dbReference>
<dbReference type="EMBL" id="JACEIK010000222">
    <property type="protein sequence ID" value="MCD7452764.1"/>
    <property type="molecule type" value="Genomic_DNA"/>
</dbReference>
<keyword evidence="3" id="KW-0804">Transcription</keyword>
<reference evidence="9 10" key="1">
    <citation type="journal article" date="2021" name="BMC Genomics">
        <title>Datura genome reveals duplications of psychoactive alkaloid biosynthetic genes and high mutation rate following tissue culture.</title>
        <authorList>
            <person name="Rajewski A."/>
            <person name="Carter-House D."/>
            <person name="Stajich J."/>
            <person name="Litt A."/>
        </authorList>
    </citation>
    <scope>NUCLEOTIDE SEQUENCE [LARGE SCALE GENOMIC DNA]</scope>
    <source>
        <strain evidence="9">AR-01</strain>
    </source>
</reference>
<feature type="compositionally biased region" description="Basic and acidic residues" evidence="6">
    <location>
        <begin position="137"/>
        <end position="152"/>
    </location>
</feature>
<dbReference type="PROSITE" id="PS51294">
    <property type="entry name" value="HTH_MYB"/>
    <property type="match status" value="1"/>
</dbReference>
<evidence type="ECO:0000259" key="8">
    <source>
        <dbReference type="PROSITE" id="PS51294"/>
    </source>
</evidence>
<dbReference type="InterPro" id="IPR044841">
    <property type="entry name" value="LUX/BOA-like"/>
</dbReference>
<proteinExistence type="predicted"/>
<comment type="caution">
    <text evidence="9">The sequence shown here is derived from an EMBL/GenBank/DDBJ whole genome shotgun (WGS) entry which is preliminary data.</text>
</comment>
<evidence type="ECO:0000256" key="1">
    <source>
        <dbReference type="ARBA" id="ARBA00004123"/>
    </source>
</evidence>
<evidence type="ECO:0000256" key="6">
    <source>
        <dbReference type="SAM" id="MobiDB-lite"/>
    </source>
</evidence>
<organism evidence="9 10">
    <name type="scientific">Datura stramonium</name>
    <name type="common">Jimsonweed</name>
    <name type="synonym">Common thornapple</name>
    <dbReference type="NCBI Taxonomy" id="4076"/>
    <lineage>
        <taxon>Eukaryota</taxon>
        <taxon>Viridiplantae</taxon>
        <taxon>Streptophyta</taxon>
        <taxon>Embryophyta</taxon>
        <taxon>Tracheophyta</taxon>
        <taxon>Spermatophyta</taxon>
        <taxon>Magnoliopsida</taxon>
        <taxon>eudicotyledons</taxon>
        <taxon>Gunneridae</taxon>
        <taxon>Pentapetalae</taxon>
        <taxon>asterids</taxon>
        <taxon>lamiids</taxon>
        <taxon>Solanales</taxon>
        <taxon>Solanaceae</taxon>
        <taxon>Solanoideae</taxon>
        <taxon>Datureae</taxon>
        <taxon>Datura</taxon>
    </lineage>
</organism>
<dbReference type="PANTHER" id="PTHR31442:SF38">
    <property type="entry name" value="TRANSCRIPTION FACTOR"/>
    <property type="match status" value="1"/>
</dbReference>